<dbReference type="AlphaFoldDB" id="A0A3D8IFL6"/>
<proteinExistence type="predicted"/>
<dbReference type="Pfam" id="PF11186">
    <property type="entry name" value="DUF2972"/>
    <property type="match status" value="1"/>
</dbReference>
<evidence type="ECO:0000313" key="2">
    <source>
        <dbReference type="Proteomes" id="UP000256650"/>
    </source>
</evidence>
<feature type="non-terminal residue" evidence="1">
    <location>
        <position position="1"/>
    </location>
</feature>
<dbReference type="InterPro" id="IPR021353">
    <property type="entry name" value="DUF2972"/>
</dbReference>
<evidence type="ECO:0008006" key="3">
    <source>
        <dbReference type="Google" id="ProtNLM"/>
    </source>
</evidence>
<gene>
    <name evidence="1" type="ORF">CQA43_03575</name>
</gene>
<reference evidence="1 2" key="1">
    <citation type="submission" date="2018-04" db="EMBL/GenBank/DDBJ databases">
        <title>Novel Campyloabacter and Helicobacter Species and Strains.</title>
        <authorList>
            <person name="Mannion A.J."/>
            <person name="Shen Z."/>
            <person name="Fox J.G."/>
        </authorList>
    </citation>
    <scope>NUCLEOTIDE SEQUENCE [LARGE SCALE GENOMIC DNA]</scope>
    <source>
        <strain evidence="1 2">MIT 99-5101</strain>
    </source>
</reference>
<accession>A0A3D8IFL6</accession>
<dbReference type="EMBL" id="NXLS01000002">
    <property type="protein sequence ID" value="RDU63908.1"/>
    <property type="molecule type" value="Genomic_DNA"/>
</dbReference>
<dbReference type="RefSeq" id="WP_115551232.1">
    <property type="nucleotide sequence ID" value="NZ_NXLS01000002.1"/>
</dbReference>
<dbReference type="GeneID" id="82535362"/>
<dbReference type="OrthoDB" id="5329998at2"/>
<name>A0A3D8IFL6_9HELI</name>
<comment type="caution">
    <text evidence="1">The sequence shown here is derived from an EMBL/GenBank/DDBJ whole genome shotgun (WGS) entry which is preliminary data.</text>
</comment>
<protein>
    <recommendedName>
        <fullName evidence="3">DUF2972 domain-containing protein</fullName>
    </recommendedName>
</protein>
<dbReference type="Proteomes" id="UP000256650">
    <property type="component" value="Unassembled WGS sequence"/>
</dbReference>
<sequence length="483" mass="57392">NSFKIESFFFKLFSQIPFSTQTPFLLKHKEEILQWLNSKEFKEQYINTNHPYPPLLNPDRLNAKRESKECNVESQRENRDSIQPYPNLSYESIPAELAWDLNLPLPRGYGFVWLSIHGCGAGATLRFFAECQIRINHRFTTNKETYLINYKNMVGGNDYCAIWTRAYRWENDKLYYLITHNVPLLCVVRDPISLLKPFVNHLDNRACCASVYRRINLTYDYETIMPSLIYSKGERPQVELLQRYSDGNHNLLGKKIALLRQNGLNDVRYLPFSSISLENGFNTFCTLARQLGFHSPLNREVFEVKANGNDRHVYFPFSLFLHDEDIKSMYQLGGMVCTSKDSLNDSKSIEIIVTLKNDRLFFDNQDYKNLTRKVFGNRNYQLPYEVALYVKSDININDELFEAFKVYMLGYMKTLEKKEIEELKLKLNERDILNYFKENDAIRKDYKKLFDEDYWHIKSHRPDIVESWKYYQEFERMCEEMDK</sequence>
<organism evidence="1 2">
    <name type="scientific">Helicobacter ganmani</name>
    <dbReference type="NCBI Taxonomy" id="60246"/>
    <lineage>
        <taxon>Bacteria</taxon>
        <taxon>Pseudomonadati</taxon>
        <taxon>Campylobacterota</taxon>
        <taxon>Epsilonproteobacteria</taxon>
        <taxon>Campylobacterales</taxon>
        <taxon>Helicobacteraceae</taxon>
        <taxon>Helicobacter</taxon>
    </lineage>
</organism>
<evidence type="ECO:0000313" key="1">
    <source>
        <dbReference type="EMBL" id="RDU63908.1"/>
    </source>
</evidence>
<keyword evidence="2" id="KW-1185">Reference proteome</keyword>